<protein>
    <submittedName>
        <fullName evidence="1">RNA-directed DNA polymerase, eukaryota, reverse transcriptase zinc-binding domain protein</fullName>
    </submittedName>
</protein>
<gene>
    <name evidence="1" type="ORF">Tci_569578</name>
</gene>
<keyword evidence="1" id="KW-0548">Nucleotidyltransferase</keyword>
<comment type="caution">
    <text evidence="1">The sequence shown here is derived from an EMBL/GenBank/DDBJ whole genome shotgun (WGS) entry which is preliminary data.</text>
</comment>
<accession>A0A699IZ65</accession>
<keyword evidence="1" id="KW-0808">Transferase</keyword>
<dbReference type="AlphaFoldDB" id="A0A699IZ65"/>
<reference evidence="1" key="1">
    <citation type="journal article" date="2019" name="Sci. Rep.">
        <title>Draft genome of Tanacetum cinerariifolium, the natural source of mosquito coil.</title>
        <authorList>
            <person name="Yamashiro T."/>
            <person name="Shiraishi A."/>
            <person name="Satake H."/>
            <person name="Nakayama K."/>
        </authorList>
    </citation>
    <scope>NUCLEOTIDE SEQUENCE</scope>
</reference>
<name>A0A699IZ65_TANCI</name>
<organism evidence="1">
    <name type="scientific">Tanacetum cinerariifolium</name>
    <name type="common">Dalmatian daisy</name>
    <name type="synonym">Chrysanthemum cinerariifolium</name>
    <dbReference type="NCBI Taxonomy" id="118510"/>
    <lineage>
        <taxon>Eukaryota</taxon>
        <taxon>Viridiplantae</taxon>
        <taxon>Streptophyta</taxon>
        <taxon>Embryophyta</taxon>
        <taxon>Tracheophyta</taxon>
        <taxon>Spermatophyta</taxon>
        <taxon>Magnoliopsida</taxon>
        <taxon>eudicotyledons</taxon>
        <taxon>Gunneridae</taxon>
        <taxon>Pentapetalae</taxon>
        <taxon>asterids</taxon>
        <taxon>campanulids</taxon>
        <taxon>Asterales</taxon>
        <taxon>Asteraceae</taxon>
        <taxon>Asteroideae</taxon>
        <taxon>Anthemideae</taxon>
        <taxon>Anthemidinae</taxon>
        <taxon>Tanacetum</taxon>
    </lineage>
</organism>
<dbReference type="EMBL" id="BKCJ010350168">
    <property type="protein sequence ID" value="GEZ97605.1"/>
    <property type="molecule type" value="Genomic_DNA"/>
</dbReference>
<keyword evidence="1" id="KW-0695">RNA-directed DNA polymerase</keyword>
<proteinExistence type="predicted"/>
<evidence type="ECO:0000313" key="1">
    <source>
        <dbReference type="EMBL" id="GEZ97605.1"/>
    </source>
</evidence>
<dbReference type="GO" id="GO:0003964">
    <property type="term" value="F:RNA-directed DNA polymerase activity"/>
    <property type="evidence" value="ECO:0007669"/>
    <property type="project" value="UniProtKB-KW"/>
</dbReference>
<sequence>MFTLLPNGDTISVLSHAKTPNLDFSAPDGDNVRLSSLTRRISLSHVDQNVTSTFTSYEELTNPNLETMNPSKNPSMAGENMNWSINMHNTQYPKPFKSIWNVVEANLNPSGPMDPSNSSFIVQSVDINTNSTSNIGVAGAGTKDQTNVKSNFRSLVADKVFDGVNIFIPRKVVEKERSSFARCLIEINSEADFMNSVTISIPDLDGPGVLMSKGFQVGKEFAFQPRASNAGYNGYTGTNDRQQYMGKKKISNIASLDPFAALGVDNDEEKESNLVGHARLIRNRSWVLLGDSNAALNLKDHSVGDYEPNAAMREFKKCVQAMEVAGVSCTGLYFTWNQKPKGSNGILKKIDRIM</sequence>
<feature type="non-terminal residue" evidence="1">
    <location>
        <position position="354"/>
    </location>
</feature>